<keyword evidence="1" id="KW-0732">Signal</keyword>
<reference evidence="2 3" key="1">
    <citation type="submission" date="2022-01" db="EMBL/GenBank/DDBJ databases">
        <title>Draft genome sequence of Sabulilitoribacter multivorans KCTC 32326.</title>
        <authorList>
            <person name="Oh J.-S."/>
        </authorList>
    </citation>
    <scope>NUCLEOTIDE SEQUENCE [LARGE SCALE GENOMIC DNA]</scope>
    <source>
        <strain evidence="2 3">M-M16</strain>
    </source>
</reference>
<comment type="caution">
    <text evidence="2">The sequence shown here is derived from an EMBL/GenBank/DDBJ whole genome shotgun (WGS) entry which is preliminary data.</text>
</comment>
<accession>A0ABS9IGF9</accession>
<keyword evidence="3" id="KW-1185">Reference proteome</keyword>
<dbReference type="PROSITE" id="PS51257">
    <property type="entry name" value="PROKAR_LIPOPROTEIN"/>
    <property type="match status" value="1"/>
</dbReference>
<dbReference type="EMBL" id="JAKKDV010000001">
    <property type="protein sequence ID" value="MCF7559842.1"/>
    <property type="molecule type" value="Genomic_DNA"/>
</dbReference>
<evidence type="ECO:0000313" key="2">
    <source>
        <dbReference type="EMBL" id="MCF7559842.1"/>
    </source>
</evidence>
<evidence type="ECO:0008006" key="4">
    <source>
        <dbReference type="Google" id="ProtNLM"/>
    </source>
</evidence>
<protein>
    <recommendedName>
        <fullName evidence="4">Ferredoxin subunit of nitrite reductase or a ring-hydroxylating dioxygenase</fullName>
    </recommendedName>
</protein>
<sequence length="142" mass="15123">MRSILCCLSFVIFTACSSNSEDNNNCNFLLNIGVNLTIDLSLPQYSQLTFAGNSVYIANAGNAGIIVASTGADFYAWDAADPNHTPNACSALTPNGLFGTCGCDDDNTYNFVTGTPEGNSGLRCALKNYRVEKNGNILLIFN</sequence>
<dbReference type="RefSeq" id="WP_237230507.1">
    <property type="nucleotide sequence ID" value="NZ_JAKKDV010000001.1"/>
</dbReference>
<gene>
    <name evidence="2" type="ORF">L3X39_04265</name>
</gene>
<proteinExistence type="predicted"/>
<evidence type="ECO:0000313" key="3">
    <source>
        <dbReference type="Proteomes" id="UP001200022"/>
    </source>
</evidence>
<dbReference type="Proteomes" id="UP001200022">
    <property type="component" value="Unassembled WGS sequence"/>
</dbReference>
<organism evidence="2 3">
    <name type="scientific">Flaviramulus multivorans</name>
    <dbReference type="NCBI Taxonomy" id="1304750"/>
    <lineage>
        <taxon>Bacteria</taxon>
        <taxon>Pseudomonadati</taxon>
        <taxon>Bacteroidota</taxon>
        <taxon>Flavobacteriia</taxon>
        <taxon>Flavobacteriales</taxon>
        <taxon>Flavobacteriaceae</taxon>
        <taxon>Flaviramulus</taxon>
    </lineage>
</organism>
<evidence type="ECO:0000256" key="1">
    <source>
        <dbReference type="SAM" id="SignalP"/>
    </source>
</evidence>
<name>A0ABS9IGF9_9FLAO</name>
<feature type="chain" id="PRO_5047528572" description="Ferredoxin subunit of nitrite reductase or a ring-hydroxylating dioxygenase" evidence="1">
    <location>
        <begin position="21"/>
        <end position="142"/>
    </location>
</feature>
<feature type="signal peptide" evidence="1">
    <location>
        <begin position="1"/>
        <end position="20"/>
    </location>
</feature>